<feature type="non-terminal residue" evidence="2">
    <location>
        <position position="121"/>
    </location>
</feature>
<organism evidence="2">
    <name type="scientific">marine sediment metagenome</name>
    <dbReference type="NCBI Taxonomy" id="412755"/>
    <lineage>
        <taxon>unclassified sequences</taxon>
        <taxon>metagenomes</taxon>
        <taxon>ecological metagenomes</taxon>
    </lineage>
</organism>
<evidence type="ECO:0008006" key="3">
    <source>
        <dbReference type="Google" id="ProtNLM"/>
    </source>
</evidence>
<comment type="caution">
    <text evidence="2">The sequence shown here is derived from an EMBL/GenBank/DDBJ whole genome shotgun (WGS) entry which is preliminary data.</text>
</comment>
<keyword evidence="1" id="KW-1133">Transmembrane helix</keyword>
<feature type="transmembrane region" description="Helical" evidence="1">
    <location>
        <begin position="53"/>
        <end position="73"/>
    </location>
</feature>
<proteinExistence type="predicted"/>
<protein>
    <recommendedName>
        <fullName evidence="3">Membrane-bound metal-dependent hydrolase</fullName>
    </recommendedName>
</protein>
<keyword evidence="1" id="KW-0812">Transmembrane</keyword>
<reference evidence="2" key="1">
    <citation type="journal article" date="2014" name="Front. Microbiol.">
        <title>High frequency of phylogenetically diverse reductive dehalogenase-homologous genes in deep subseafloor sedimentary metagenomes.</title>
        <authorList>
            <person name="Kawai M."/>
            <person name="Futagami T."/>
            <person name="Toyoda A."/>
            <person name="Takaki Y."/>
            <person name="Nishi S."/>
            <person name="Hori S."/>
            <person name="Arai W."/>
            <person name="Tsubouchi T."/>
            <person name="Morono Y."/>
            <person name="Uchiyama I."/>
            <person name="Ito T."/>
            <person name="Fujiyama A."/>
            <person name="Inagaki F."/>
            <person name="Takami H."/>
        </authorList>
    </citation>
    <scope>NUCLEOTIDE SEQUENCE</scope>
    <source>
        <strain evidence="2">Expedition CK06-06</strain>
    </source>
</reference>
<dbReference type="InterPro" id="IPR007404">
    <property type="entry name" value="YdjM-like"/>
</dbReference>
<name>X1K4R2_9ZZZZ</name>
<feature type="transmembrane region" description="Helical" evidence="1">
    <location>
        <begin position="79"/>
        <end position="100"/>
    </location>
</feature>
<sequence length="121" mass="13570">MMIAHATIPLILYGLFPNHISLLALLLGSGAPNFDVFPTLLRKKTPKNALAEFHAASVLHTPFFYLILLPFVYLLLDYFAVASSLTITISFSIGGILHILMECFDEKGRLLFYPFSKKFYG</sequence>
<dbReference type="EMBL" id="BARV01000714">
    <property type="protein sequence ID" value="GAI01553.1"/>
    <property type="molecule type" value="Genomic_DNA"/>
</dbReference>
<dbReference type="Pfam" id="PF04307">
    <property type="entry name" value="YdjM"/>
    <property type="match status" value="1"/>
</dbReference>
<evidence type="ECO:0000256" key="1">
    <source>
        <dbReference type="SAM" id="Phobius"/>
    </source>
</evidence>
<gene>
    <name evidence="2" type="ORF">S06H3_02443</name>
</gene>
<keyword evidence="1" id="KW-0472">Membrane</keyword>
<feature type="transmembrane region" description="Helical" evidence="1">
    <location>
        <begin position="20"/>
        <end position="41"/>
    </location>
</feature>
<evidence type="ECO:0000313" key="2">
    <source>
        <dbReference type="EMBL" id="GAI01553.1"/>
    </source>
</evidence>
<dbReference type="AlphaFoldDB" id="X1K4R2"/>
<accession>X1K4R2</accession>